<dbReference type="AlphaFoldDB" id="A0ABD1MKS7"/>
<accession>A0ABD1MKS7</accession>
<reference evidence="3 4" key="1">
    <citation type="submission" date="2024-08" db="EMBL/GenBank/DDBJ databases">
        <title>Insights into the chromosomal genome structure of Flemingia macrophylla.</title>
        <authorList>
            <person name="Ding Y."/>
            <person name="Zhao Y."/>
            <person name="Bi W."/>
            <person name="Wu M."/>
            <person name="Zhao G."/>
            <person name="Gong Y."/>
            <person name="Li W."/>
            <person name="Zhang P."/>
        </authorList>
    </citation>
    <scope>NUCLEOTIDE SEQUENCE [LARGE SCALE GENOMIC DNA]</scope>
    <source>
        <strain evidence="3">DYQJB</strain>
        <tissue evidence="3">Leaf</tissue>
    </source>
</reference>
<dbReference type="PANTHER" id="PTHR33565:SF20">
    <property type="entry name" value="DORMANCY-ASSOCIATED PROTEIN HOMOLOG 4"/>
    <property type="match status" value="1"/>
</dbReference>
<feature type="region of interest" description="Disordered" evidence="2">
    <location>
        <begin position="1"/>
        <end position="23"/>
    </location>
</feature>
<comment type="caution">
    <text evidence="3">The sequence shown here is derived from an EMBL/GenBank/DDBJ whole genome shotgun (WGS) entry which is preliminary data.</text>
</comment>
<dbReference type="Pfam" id="PF05564">
    <property type="entry name" value="Auxin_repressed"/>
    <property type="match status" value="1"/>
</dbReference>
<evidence type="ECO:0000313" key="3">
    <source>
        <dbReference type="EMBL" id="KAL2336379.1"/>
    </source>
</evidence>
<proteinExistence type="inferred from homology"/>
<evidence type="ECO:0000256" key="1">
    <source>
        <dbReference type="ARBA" id="ARBA00010502"/>
    </source>
</evidence>
<feature type="compositionally biased region" description="Low complexity" evidence="2">
    <location>
        <begin position="68"/>
        <end position="81"/>
    </location>
</feature>
<protein>
    <submittedName>
        <fullName evidence="3">Uncharacterized protein</fullName>
    </submittedName>
</protein>
<dbReference type="PANTHER" id="PTHR33565">
    <property type="entry name" value="DORMANCY-ASSOCIATED PROTEIN 1"/>
    <property type="match status" value="1"/>
</dbReference>
<keyword evidence="4" id="KW-1185">Reference proteome</keyword>
<organism evidence="3 4">
    <name type="scientific">Flemingia macrophylla</name>
    <dbReference type="NCBI Taxonomy" id="520843"/>
    <lineage>
        <taxon>Eukaryota</taxon>
        <taxon>Viridiplantae</taxon>
        <taxon>Streptophyta</taxon>
        <taxon>Embryophyta</taxon>
        <taxon>Tracheophyta</taxon>
        <taxon>Spermatophyta</taxon>
        <taxon>Magnoliopsida</taxon>
        <taxon>eudicotyledons</taxon>
        <taxon>Gunneridae</taxon>
        <taxon>Pentapetalae</taxon>
        <taxon>rosids</taxon>
        <taxon>fabids</taxon>
        <taxon>Fabales</taxon>
        <taxon>Fabaceae</taxon>
        <taxon>Papilionoideae</taxon>
        <taxon>50 kb inversion clade</taxon>
        <taxon>NPAAA clade</taxon>
        <taxon>indigoferoid/millettioid clade</taxon>
        <taxon>Phaseoleae</taxon>
        <taxon>Flemingia</taxon>
    </lineage>
</organism>
<comment type="similarity">
    <text evidence="1">Belongs to the DRM1/ARP family.</text>
</comment>
<sequence length="81" mass="8990">MGFLDKLWDETLAGPAPESGLGKLRKYNSFPSGGAAQSTAPVDLRGDYEFFGSLLRGEMRSWPRLKKSSPSQSDQQQLIER</sequence>
<dbReference type="Proteomes" id="UP001603857">
    <property type="component" value="Unassembled WGS sequence"/>
</dbReference>
<gene>
    <name evidence="3" type="ORF">Fmac_010825</name>
</gene>
<feature type="region of interest" description="Disordered" evidence="2">
    <location>
        <begin position="62"/>
        <end position="81"/>
    </location>
</feature>
<evidence type="ECO:0000313" key="4">
    <source>
        <dbReference type="Proteomes" id="UP001603857"/>
    </source>
</evidence>
<dbReference type="InterPro" id="IPR008406">
    <property type="entry name" value="DRM/ARP"/>
</dbReference>
<evidence type="ECO:0000256" key="2">
    <source>
        <dbReference type="SAM" id="MobiDB-lite"/>
    </source>
</evidence>
<name>A0ABD1MKS7_9FABA</name>
<dbReference type="EMBL" id="JBGMDY010000004">
    <property type="protein sequence ID" value="KAL2336379.1"/>
    <property type="molecule type" value="Genomic_DNA"/>
</dbReference>